<feature type="domain" description="Copper amine oxidase N3-terminal" evidence="11">
    <location>
        <begin position="242"/>
        <end position="334"/>
    </location>
</feature>
<dbReference type="SUPFAM" id="SSF54416">
    <property type="entry name" value="Amine oxidase N-terminal region"/>
    <property type="match status" value="2"/>
</dbReference>
<evidence type="ECO:0000256" key="4">
    <source>
        <dbReference type="ARBA" id="ARBA00022723"/>
    </source>
</evidence>
<accession>A0AAD5JCW0</accession>
<comment type="similarity">
    <text evidence="2 9">Belongs to the copper/topaquinone oxidase family.</text>
</comment>
<dbReference type="EMBL" id="JAJSOW010000003">
    <property type="protein sequence ID" value="KAI9195098.1"/>
    <property type="molecule type" value="Genomic_DNA"/>
</dbReference>
<organism evidence="12 13">
    <name type="scientific">Acer negundo</name>
    <name type="common">Box elder</name>
    <dbReference type="NCBI Taxonomy" id="4023"/>
    <lineage>
        <taxon>Eukaryota</taxon>
        <taxon>Viridiplantae</taxon>
        <taxon>Streptophyta</taxon>
        <taxon>Embryophyta</taxon>
        <taxon>Tracheophyta</taxon>
        <taxon>Spermatophyta</taxon>
        <taxon>Magnoliopsida</taxon>
        <taxon>eudicotyledons</taxon>
        <taxon>Gunneridae</taxon>
        <taxon>Pentapetalae</taxon>
        <taxon>rosids</taxon>
        <taxon>malvids</taxon>
        <taxon>Sapindales</taxon>
        <taxon>Sapindaceae</taxon>
        <taxon>Hippocastanoideae</taxon>
        <taxon>Acereae</taxon>
        <taxon>Acer</taxon>
    </lineage>
</organism>
<feature type="domain" description="Copper amine oxidase N2-terminal" evidence="10">
    <location>
        <begin position="170"/>
        <end position="234"/>
    </location>
</feature>
<dbReference type="GO" id="GO:0009308">
    <property type="term" value="P:amine metabolic process"/>
    <property type="evidence" value="ECO:0007669"/>
    <property type="project" value="UniProtKB-UniRule"/>
</dbReference>
<dbReference type="InterPro" id="IPR015800">
    <property type="entry name" value="Cu_amine_oxidase_N2"/>
</dbReference>
<evidence type="ECO:0000259" key="11">
    <source>
        <dbReference type="Pfam" id="PF02728"/>
    </source>
</evidence>
<evidence type="ECO:0000256" key="7">
    <source>
        <dbReference type="ARBA" id="ARBA00023008"/>
    </source>
</evidence>
<evidence type="ECO:0000256" key="6">
    <source>
        <dbReference type="ARBA" id="ARBA00023002"/>
    </source>
</evidence>
<dbReference type="Pfam" id="PF02727">
    <property type="entry name" value="Cu_amine_oxidN2"/>
    <property type="match status" value="1"/>
</dbReference>
<comment type="subunit">
    <text evidence="3">Homodimer.</text>
</comment>
<evidence type="ECO:0000256" key="8">
    <source>
        <dbReference type="ARBA" id="ARBA00023157"/>
    </source>
</evidence>
<dbReference type="EC" id="1.4.3.-" evidence="9"/>
<keyword evidence="5 9" id="KW-0801">TPQ</keyword>
<evidence type="ECO:0000256" key="2">
    <source>
        <dbReference type="ARBA" id="ARBA00007983"/>
    </source>
</evidence>
<reference evidence="12" key="2">
    <citation type="submission" date="2023-02" db="EMBL/GenBank/DDBJ databases">
        <authorList>
            <person name="Swenson N.G."/>
            <person name="Wegrzyn J.L."/>
            <person name="Mcevoy S.L."/>
        </authorList>
    </citation>
    <scope>NUCLEOTIDE SEQUENCE</scope>
    <source>
        <strain evidence="12">91603</strain>
        <tissue evidence="12">Leaf</tissue>
    </source>
</reference>
<comment type="cofactor">
    <cofactor evidence="9">
        <name>Cu cation</name>
        <dbReference type="ChEBI" id="CHEBI:23378"/>
    </cofactor>
    <text evidence="9">Contains 1 topaquinone per subunit.</text>
</comment>
<dbReference type="InterPro" id="IPR016182">
    <property type="entry name" value="Cu_amine_oxidase_N-reg"/>
</dbReference>
<dbReference type="FunFam" id="3.10.450.40:FF:000005">
    <property type="entry name" value="Amine oxidase"/>
    <property type="match status" value="1"/>
</dbReference>
<dbReference type="PANTHER" id="PTHR10638:SF87">
    <property type="entry name" value="AMINE OXIDASE [COPPER-CONTAINING] ALPHA 2, PEROXISOMAL-RELATED"/>
    <property type="match status" value="1"/>
</dbReference>
<dbReference type="GO" id="GO:0005507">
    <property type="term" value="F:copper ion binding"/>
    <property type="evidence" value="ECO:0007669"/>
    <property type="project" value="InterPro"/>
</dbReference>
<keyword evidence="8" id="KW-1015">Disulfide bond</keyword>
<dbReference type="InterPro" id="IPR015802">
    <property type="entry name" value="Cu_amine_oxidase_N3"/>
</dbReference>
<keyword evidence="4 9" id="KW-0479">Metal-binding</keyword>
<keyword evidence="7 9" id="KW-0186">Copper</keyword>
<dbReference type="GO" id="GO:0048038">
    <property type="term" value="F:quinone binding"/>
    <property type="evidence" value="ECO:0007669"/>
    <property type="project" value="InterPro"/>
</dbReference>
<proteinExistence type="inferred from homology"/>
<reference evidence="12" key="1">
    <citation type="journal article" date="2022" name="Plant J.">
        <title>Strategies of tolerance reflected in two North American maple genomes.</title>
        <authorList>
            <person name="McEvoy S.L."/>
            <person name="Sezen U.U."/>
            <person name="Trouern-Trend A."/>
            <person name="McMahon S.M."/>
            <person name="Schaberg P.G."/>
            <person name="Yang J."/>
            <person name="Wegrzyn J.L."/>
            <person name="Swenson N.G."/>
        </authorList>
    </citation>
    <scope>NUCLEOTIDE SEQUENCE</scope>
    <source>
        <strain evidence="12">91603</strain>
    </source>
</reference>
<gene>
    <name evidence="12" type="ORF">LWI28_011612</name>
</gene>
<evidence type="ECO:0000256" key="3">
    <source>
        <dbReference type="ARBA" id="ARBA00011738"/>
    </source>
</evidence>
<name>A0AAD5JCW0_ACENE</name>
<evidence type="ECO:0000259" key="10">
    <source>
        <dbReference type="Pfam" id="PF02727"/>
    </source>
</evidence>
<sequence length="420" mass="47961">MLKGLDHQPKHCLVDDKDIKEGRLASLTILRAWEIRGSIWLVNLIWPRKSGLLKKRSDFSKVGKISSCDCGLVSKEISKEGKVLDNMKLLTLVLTTSRISCLVIKGHVMKFRNSKSNCKMSWYLEEEISKIIRIGVAPGFDFYSKEVEMVDVLAEAKRKLKLGILRELKVHTTTTYNLTFQYVGFDDPDKQAVYLWQSNPEKIPPRRAHVVTRLNKQTHDIIIDLSKRSIVSDKVYEGSGFPILSLDEQGAATELVLAYAPFKDSVEKRCLNMSDVVCSTFTIGWFGEKKSKRELKVNCFYTEGTANMFLRPIDEIKILVDLDEMRVSQYLDREITTIPKAEGTEYRLSHMKPPFGPRMNNIATVTASGPGFTLEGNTVKYVYSYGFRFSAQLIFFNQLKISIDFKNNKSEKIKRNKSLP</sequence>
<dbReference type="InterPro" id="IPR000269">
    <property type="entry name" value="Cu_amine_oxidase"/>
</dbReference>
<evidence type="ECO:0000256" key="1">
    <source>
        <dbReference type="ARBA" id="ARBA00001935"/>
    </source>
</evidence>
<dbReference type="Gene3D" id="3.10.450.40">
    <property type="match status" value="2"/>
</dbReference>
<dbReference type="AlphaFoldDB" id="A0AAD5JCW0"/>
<protein>
    <recommendedName>
        <fullName evidence="9">Amine oxidase</fullName>
        <ecNumber evidence="9">1.4.3.-</ecNumber>
    </recommendedName>
</protein>
<comment type="cofactor">
    <cofactor evidence="1">
        <name>Cu cation</name>
        <dbReference type="ChEBI" id="CHEBI:23378"/>
    </cofactor>
</comment>
<dbReference type="Proteomes" id="UP001064489">
    <property type="component" value="Chromosome 1"/>
</dbReference>
<comment type="PTM">
    <text evidence="9">Topaquinone (TPQ) is generated by copper-dependent autoxidation of a specific tyrosyl residue.</text>
</comment>
<dbReference type="GO" id="GO:0008131">
    <property type="term" value="F:primary methylamine oxidase activity"/>
    <property type="evidence" value="ECO:0007669"/>
    <property type="project" value="InterPro"/>
</dbReference>
<keyword evidence="6 9" id="KW-0560">Oxidoreductase</keyword>
<evidence type="ECO:0000256" key="5">
    <source>
        <dbReference type="ARBA" id="ARBA00022772"/>
    </source>
</evidence>
<evidence type="ECO:0000313" key="13">
    <source>
        <dbReference type="Proteomes" id="UP001064489"/>
    </source>
</evidence>
<comment type="caution">
    <text evidence="12">The sequence shown here is derived from an EMBL/GenBank/DDBJ whole genome shotgun (WGS) entry which is preliminary data.</text>
</comment>
<keyword evidence="13" id="KW-1185">Reference proteome</keyword>
<dbReference type="Pfam" id="PF02728">
    <property type="entry name" value="Cu_amine_oxidN3"/>
    <property type="match status" value="1"/>
</dbReference>
<dbReference type="PANTHER" id="PTHR10638">
    <property type="entry name" value="COPPER AMINE OXIDASE"/>
    <property type="match status" value="1"/>
</dbReference>
<evidence type="ECO:0000256" key="9">
    <source>
        <dbReference type="RuleBase" id="RU000672"/>
    </source>
</evidence>
<evidence type="ECO:0000313" key="12">
    <source>
        <dbReference type="EMBL" id="KAI9195098.1"/>
    </source>
</evidence>